<proteinExistence type="predicted"/>
<reference evidence="4" key="1">
    <citation type="submission" date="2021-01" db="EMBL/GenBank/DDBJ databases">
        <title>Whole genome shotgun sequence of Actinoplanes siamensis NBRC 109076.</title>
        <authorList>
            <person name="Komaki H."/>
            <person name="Tamura T."/>
        </authorList>
    </citation>
    <scope>NUCLEOTIDE SEQUENCE</scope>
    <source>
        <strain evidence="4">NBRC 109076</strain>
    </source>
</reference>
<feature type="region of interest" description="Disordered" evidence="2">
    <location>
        <begin position="235"/>
        <end position="259"/>
    </location>
</feature>
<gene>
    <name evidence="4" type="ORF">Asi03nite_27850</name>
</gene>
<comment type="caution">
    <text evidence="4">The sequence shown here is derived from an EMBL/GenBank/DDBJ whole genome shotgun (WGS) entry which is preliminary data.</text>
</comment>
<keyword evidence="3" id="KW-1133">Transmembrane helix</keyword>
<evidence type="ECO:0000313" key="4">
    <source>
        <dbReference type="EMBL" id="GIF05247.1"/>
    </source>
</evidence>
<evidence type="ECO:0000256" key="2">
    <source>
        <dbReference type="SAM" id="MobiDB-lite"/>
    </source>
</evidence>
<keyword evidence="3" id="KW-0812">Transmembrane</keyword>
<protein>
    <submittedName>
        <fullName evidence="4">Uncharacterized protein</fullName>
    </submittedName>
</protein>
<dbReference type="EMBL" id="BOMW01000025">
    <property type="protein sequence ID" value="GIF05247.1"/>
    <property type="molecule type" value="Genomic_DNA"/>
</dbReference>
<dbReference type="Proteomes" id="UP000629619">
    <property type="component" value="Unassembled WGS sequence"/>
</dbReference>
<feature type="coiled-coil region" evidence="1">
    <location>
        <begin position="70"/>
        <end position="101"/>
    </location>
</feature>
<sequence length="259" mass="29186">MNVLSQMLLADPVAPVAIWLVLMFVSLPALLVLASPRSMRHPRMAVLQVLGAAQRYQQDRDRERDEAVEAARYAEEVRVAARRAQEAAQRWQDLWRQAERRADDAWAAWQEAEQRLRRARTAAVFATPATPRTAAEYADRERFLHRAVREAVERGDLPSTAPAAAAAGRDGWDARLHPVEQELVLLRAAACHREQLHRRAAATERTAWHDAQLAASTRDSLRREADVAEARAAAVRHHLPKQQGRPVAAGRRSWVQRPA</sequence>
<evidence type="ECO:0000313" key="5">
    <source>
        <dbReference type="Proteomes" id="UP000629619"/>
    </source>
</evidence>
<evidence type="ECO:0000256" key="1">
    <source>
        <dbReference type="SAM" id="Coils"/>
    </source>
</evidence>
<name>A0A919N6F7_9ACTN</name>
<organism evidence="4 5">
    <name type="scientific">Actinoplanes siamensis</name>
    <dbReference type="NCBI Taxonomy" id="1223317"/>
    <lineage>
        <taxon>Bacteria</taxon>
        <taxon>Bacillati</taxon>
        <taxon>Actinomycetota</taxon>
        <taxon>Actinomycetes</taxon>
        <taxon>Micromonosporales</taxon>
        <taxon>Micromonosporaceae</taxon>
        <taxon>Actinoplanes</taxon>
    </lineage>
</organism>
<keyword evidence="5" id="KW-1185">Reference proteome</keyword>
<dbReference type="AlphaFoldDB" id="A0A919N6F7"/>
<keyword evidence="3" id="KW-0472">Membrane</keyword>
<keyword evidence="1" id="KW-0175">Coiled coil</keyword>
<evidence type="ECO:0000256" key="3">
    <source>
        <dbReference type="SAM" id="Phobius"/>
    </source>
</evidence>
<accession>A0A919N6F7</accession>
<dbReference type="RefSeq" id="WP_203679860.1">
    <property type="nucleotide sequence ID" value="NZ_BOMW01000025.1"/>
</dbReference>
<feature type="transmembrane region" description="Helical" evidence="3">
    <location>
        <begin position="12"/>
        <end position="34"/>
    </location>
</feature>